<dbReference type="Proteomes" id="UP001396334">
    <property type="component" value="Unassembled WGS sequence"/>
</dbReference>
<evidence type="ECO:0000313" key="3">
    <source>
        <dbReference type="Proteomes" id="UP001396334"/>
    </source>
</evidence>
<organism evidence="2 3">
    <name type="scientific">Hibiscus sabdariffa</name>
    <name type="common">roselle</name>
    <dbReference type="NCBI Taxonomy" id="183260"/>
    <lineage>
        <taxon>Eukaryota</taxon>
        <taxon>Viridiplantae</taxon>
        <taxon>Streptophyta</taxon>
        <taxon>Embryophyta</taxon>
        <taxon>Tracheophyta</taxon>
        <taxon>Spermatophyta</taxon>
        <taxon>Magnoliopsida</taxon>
        <taxon>eudicotyledons</taxon>
        <taxon>Gunneridae</taxon>
        <taxon>Pentapetalae</taxon>
        <taxon>rosids</taxon>
        <taxon>malvids</taxon>
        <taxon>Malvales</taxon>
        <taxon>Malvaceae</taxon>
        <taxon>Malvoideae</taxon>
        <taxon>Hibiscus</taxon>
    </lineage>
</organism>
<gene>
    <name evidence="2" type="ORF">V6N11_009716</name>
</gene>
<dbReference type="EMBL" id="JBBPBN010000079">
    <property type="protein sequence ID" value="KAK8983936.1"/>
    <property type="molecule type" value="Genomic_DNA"/>
</dbReference>
<keyword evidence="3" id="KW-1185">Reference proteome</keyword>
<sequence>MEVSDGKIRNVVGSGNISGPREDRRRNGIEAGKHERATVGLGIFGIVGSRKVYAGESFERYEEKLSDAGSQPRQKPDLSVHPLFLRRN</sequence>
<name>A0ABR2P6A8_9ROSI</name>
<evidence type="ECO:0000256" key="1">
    <source>
        <dbReference type="SAM" id="MobiDB-lite"/>
    </source>
</evidence>
<reference evidence="2 3" key="1">
    <citation type="journal article" date="2024" name="G3 (Bethesda)">
        <title>Genome assembly of Hibiscus sabdariffa L. provides insights into metabolisms of medicinal natural products.</title>
        <authorList>
            <person name="Kim T."/>
        </authorList>
    </citation>
    <scope>NUCLEOTIDE SEQUENCE [LARGE SCALE GENOMIC DNA]</scope>
    <source>
        <strain evidence="2">TK-2024</strain>
        <tissue evidence="2">Old leaves</tissue>
    </source>
</reference>
<evidence type="ECO:0000313" key="2">
    <source>
        <dbReference type="EMBL" id="KAK8983936.1"/>
    </source>
</evidence>
<feature type="region of interest" description="Disordered" evidence="1">
    <location>
        <begin position="1"/>
        <end position="32"/>
    </location>
</feature>
<feature type="region of interest" description="Disordered" evidence="1">
    <location>
        <begin position="64"/>
        <end position="88"/>
    </location>
</feature>
<proteinExistence type="predicted"/>
<comment type="caution">
    <text evidence="2">The sequence shown here is derived from an EMBL/GenBank/DDBJ whole genome shotgun (WGS) entry which is preliminary data.</text>
</comment>
<protein>
    <submittedName>
        <fullName evidence="2">Uncharacterized protein</fullName>
    </submittedName>
</protein>
<accession>A0ABR2P6A8</accession>
<feature type="compositionally biased region" description="Basic and acidic residues" evidence="1">
    <location>
        <begin position="20"/>
        <end position="32"/>
    </location>
</feature>